<evidence type="ECO:0000256" key="1">
    <source>
        <dbReference type="SAM" id="MobiDB-lite"/>
    </source>
</evidence>
<organism evidence="3 4">
    <name type="scientific">Linum tenue</name>
    <dbReference type="NCBI Taxonomy" id="586396"/>
    <lineage>
        <taxon>Eukaryota</taxon>
        <taxon>Viridiplantae</taxon>
        <taxon>Streptophyta</taxon>
        <taxon>Embryophyta</taxon>
        <taxon>Tracheophyta</taxon>
        <taxon>Spermatophyta</taxon>
        <taxon>Magnoliopsida</taxon>
        <taxon>eudicotyledons</taxon>
        <taxon>Gunneridae</taxon>
        <taxon>Pentapetalae</taxon>
        <taxon>rosids</taxon>
        <taxon>fabids</taxon>
        <taxon>Malpighiales</taxon>
        <taxon>Linaceae</taxon>
        <taxon>Linum</taxon>
    </lineage>
</organism>
<feature type="non-terminal residue" evidence="3">
    <location>
        <position position="1"/>
    </location>
</feature>
<dbReference type="AlphaFoldDB" id="A0AAV0QGY9"/>
<feature type="signal peptide" evidence="2">
    <location>
        <begin position="1"/>
        <end position="21"/>
    </location>
</feature>
<comment type="caution">
    <text evidence="3">The sequence shown here is derived from an EMBL/GenBank/DDBJ whole genome shotgun (WGS) entry which is preliminary data.</text>
</comment>
<dbReference type="EMBL" id="CAMGYJ010000009">
    <property type="protein sequence ID" value="CAI0544205.1"/>
    <property type="molecule type" value="Genomic_DNA"/>
</dbReference>
<protein>
    <submittedName>
        <fullName evidence="3">Uncharacterized protein</fullName>
    </submittedName>
</protein>
<feature type="chain" id="PRO_5043538683" evidence="2">
    <location>
        <begin position="22"/>
        <end position="118"/>
    </location>
</feature>
<evidence type="ECO:0000256" key="2">
    <source>
        <dbReference type="SAM" id="SignalP"/>
    </source>
</evidence>
<reference evidence="3" key="1">
    <citation type="submission" date="2022-08" db="EMBL/GenBank/DDBJ databases">
        <authorList>
            <person name="Gutierrez-Valencia J."/>
        </authorList>
    </citation>
    <scope>NUCLEOTIDE SEQUENCE</scope>
</reference>
<keyword evidence="4" id="KW-1185">Reference proteome</keyword>
<feature type="compositionally biased region" description="Gly residues" evidence="1">
    <location>
        <begin position="62"/>
        <end position="86"/>
    </location>
</feature>
<keyword evidence="2" id="KW-0732">Signal</keyword>
<feature type="region of interest" description="Disordered" evidence="1">
    <location>
        <begin position="60"/>
        <end position="89"/>
    </location>
</feature>
<sequence length="118" mass="11770">SPLLLLRLAVFSLSLLHLSLAAAAARSTPTARRFVSLSPDQGDELKLPWRIGGEIQLSTVGRKGGGGRGGVGVGGGGRGGGGGAGARGRRNGAVVNCGRPSGQLVGLVVLVTVFALLF</sequence>
<gene>
    <name evidence="3" type="ORF">LITE_LOCUS43103</name>
</gene>
<proteinExistence type="predicted"/>
<dbReference type="Proteomes" id="UP001154282">
    <property type="component" value="Unassembled WGS sequence"/>
</dbReference>
<evidence type="ECO:0000313" key="4">
    <source>
        <dbReference type="Proteomes" id="UP001154282"/>
    </source>
</evidence>
<name>A0AAV0QGY9_9ROSI</name>
<evidence type="ECO:0000313" key="3">
    <source>
        <dbReference type="EMBL" id="CAI0544205.1"/>
    </source>
</evidence>
<accession>A0AAV0QGY9</accession>